<evidence type="ECO:0000313" key="1">
    <source>
        <dbReference type="EMBL" id="MCD9639186.1"/>
    </source>
</evidence>
<protein>
    <submittedName>
        <fullName evidence="1">Uncharacterized protein</fullName>
    </submittedName>
</protein>
<reference evidence="1 2" key="1">
    <citation type="journal article" date="2021" name="BMC Genomics">
        <title>Datura genome reveals duplications of psychoactive alkaloid biosynthetic genes and high mutation rate following tissue culture.</title>
        <authorList>
            <person name="Rajewski A."/>
            <person name="Carter-House D."/>
            <person name="Stajich J."/>
            <person name="Litt A."/>
        </authorList>
    </citation>
    <scope>NUCLEOTIDE SEQUENCE [LARGE SCALE GENOMIC DNA]</scope>
    <source>
        <strain evidence="1">AR-01</strain>
    </source>
</reference>
<accession>A0ABS8UY82</accession>
<dbReference type="Proteomes" id="UP000823775">
    <property type="component" value="Unassembled WGS sequence"/>
</dbReference>
<feature type="non-terminal residue" evidence="1">
    <location>
        <position position="1"/>
    </location>
</feature>
<proteinExistence type="predicted"/>
<keyword evidence="2" id="KW-1185">Reference proteome</keyword>
<name>A0ABS8UY82_DATST</name>
<gene>
    <name evidence="1" type="ORF">HAX54_023562</name>
</gene>
<sequence>GWHRAGTSMLWPARCIGSSGAWRGAMHRVVKMARSPILIQEGIEVAKPNPTRNNED</sequence>
<comment type="caution">
    <text evidence="1">The sequence shown here is derived from an EMBL/GenBank/DDBJ whole genome shotgun (WGS) entry which is preliminary data.</text>
</comment>
<organism evidence="1 2">
    <name type="scientific">Datura stramonium</name>
    <name type="common">Jimsonweed</name>
    <name type="synonym">Common thornapple</name>
    <dbReference type="NCBI Taxonomy" id="4076"/>
    <lineage>
        <taxon>Eukaryota</taxon>
        <taxon>Viridiplantae</taxon>
        <taxon>Streptophyta</taxon>
        <taxon>Embryophyta</taxon>
        <taxon>Tracheophyta</taxon>
        <taxon>Spermatophyta</taxon>
        <taxon>Magnoliopsida</taxon>
        <taxon>eudicotyledons</taxon>
        <taxon>Gunneridae</taxon>
        <taxon>Pentapetalae</taxon>
        <taxon>asterids</taxon>
        <taxon>lamiids</taxon>
        <taxon>Solanales</taxon>
        <taxon>Solanaceae</taxon>
        <taxon>Solanoideae</taxon>
        <taxon>Datureae</taxon>
        <taxon>Datura</taxon>
    </lineage>
</organism>
<dbReference type="EMBL" id="JACEIK010002861">
    <property type="protein sequence ID" value="MCD9639186.1"/>
    <property type="molecule type" value="Genomic_DNA"/>
</dbReference>
<evidence type="ECO:0000313" key="2">
    <source>
        <dbReference type="Proteomes" id="UP000823775"/>
    </source>
</evidence>